<dbReference type="Proteomes" id="UP000829685">
    <property type="component" value="Unassembled WGS sequence"/>
</dbReference>
<evidence type="ECO:0000256" key="3">
    <source>
        <dbReference type="ARBA" id="ARBA00022989"/>
    </source>
</evidence>
<dbReference type="PANTHER" id="PTHR33048:SF96">
    <property type="entry name" value="INTEGRAL MEMBRANE PROTEIN"/>
    <property type="match status" value="1"/>
</dbReference>
<name>A0A9P9WWC2_9PEZI</name>
<evidence type="ECO:0000256" key="4">
    <source>
        <dbReference type="ARBA" id="ARBA00023136"/>
    </source>
</evidence>
<feature type="transmembrane region" description="Helical" evidence="7">
    <location>
        <begin position="172"/>
        <end position="194"/>
    </location>
</feature>
<dbReference type="InterPro" id="IPR052337">
    <property type="entry name" value="SAT4-like"/>
</dbReference>
<keyword evidence="2 7" id="KW-0812">Transmembrane</keyword>
<feature type="transmembrane region" description="Helical" evidence="7">
    <location>
        <begin position="46"/>
        <end position="68"/>
    </location>
</feature>
<feature type="transmembrane region" description="Helical" evidence="7">
    <location>
        <begin position="88"/>
        <end position="115"/>
    </location>
</feature>
<feature type="compositionally biased region" description="Polar residues" evidence="6">
    <location>
        <begin position="426"/>
        <end position="444"/>
    </location>
</feature>
<feature type="transmembrane region" description="Helical" evidence="7">
    <location>
        <begin position="122"/>
        <end position="143"/>
    </location>
</feature>
<evidence type="ECO:0000256" key="2">
    <source>
        <dbReference type="ARBA" id="ARBA00022692"/>
    </source>
</evidence>
<dbReference type="OrthoDB" id="3923077at2759"/>
<feature type="transmembrane region" description="Helical" evidence="7">
    <location>
        <begin position="17"/>
        <end position="37"/>
    </location>
</feature>
<keyword evidence="4 7" id="KW-0472">Membrane</keyword>
<protein>
    <recommendedName>
        <fullName evidence="8">Rhodopsin domain-containing protein</fullName>
    </recommendedName>
</protein>
<comment type="subcellular location">
    <subcellularLocation>
        <location evidence="1">Membrane</location>
        <topology evidence="1">Multi-pass membrane protein</topology>
    </subcellularLocation>
</comment>
<evidence type="ECO:0000313" key="9">
    <source>
        <dbReference type="EMBL" id="KAI1880403.1"/>
    </source>
</evidence>
<comment type="similarity">
    <text evidence="5">Belongs to the SAT4 family.</text>
</comment>
<dbReference type="InterPro" id="IPR049326">
    <property type="entry name" value="Rhodopsin_dom_fungi"/>
</dbReference>
<feature type="domain" description="Rhodopsin" evidence="8">
    <location>
        <begin position="29"/>
        <end position="267"/>
    </location>
</feature>
<reference evidence="9" key="1">
    <citation type="submission" date="2021-03" db="EMBL/GenBank/DDBJ databases">
        <title>Revisited historic fungal species revealed as producer of novel bioactive compounds through whole genome sequencing and comparative genomics.</title>
        <authorList>
            <person name="Vignolle G.A."/>
            <person name="Hochenegger N."/>
            <person name="Mach R.L."/>
            <person name="Mach-Aigner A.R."/>
            <person name="Javad Rahimi M."/>
            <person name="Salim K.A."/>
            <person name="Chan C.M."/>
            <person name="Lim L.B.L."/>
            <person name="Cai F."/>
            <person name="Druzhinina I.S."/>
            <person name="U'Ren J.M."/>
            <person name="Derntl C."/>
        </authorList>
    </citation>
    <scope>NUCLEOTIDE SEQUENCE</scope>
    <source>
        <strain evidence="9">TUCIM 5799</strain>
    </source>
</reference>
<evidence type="ECO:0000313" key="10">
    <source>
        <dbReference type="Proteomes" id="UP000829685"/>
    </source>
</evidence>
<proteinExistence type="inferred from homology"/>
<dbReference type="PANTHER" id="PTHR33048">
    <property type="entry name" value="PTH11-LIKE INTEGRAL MEMBRANE PROTEIN (AFU_ORTHOLOGUE AFUA_5G11245)"/>
    <property type="match status" value="1"/>
</dbReference>
<dbReference type="EMBL" id="JAFIMR010000003">
    <property type="protein sequence ID" value="KAI1880403.1"/>
    <property type="molecule type" value="Genomic_DNA"/>
</dbReference>
<organism evidence="9 10">
    <name type="scientific">Neoarthrinium moseri</name>
    <dbReference type="NCBI Taxonomy" id="1658444"/>
    <lineage>
        <taxon>Eukaryota</taxon>
        <taxon>Fungi</taxon>
        <taxon>Dikarya</taxon>
        <taxon>Ascomycota</taxon>
        <taxon>Pezizomycotina</taxon>
        <taxon>Sordariomycetes</taxon>
        <taxon>Xylariomycetidae</taxon>
        <taxon>Amphisphaeriales</taxon>
        <taxon>Apiosporaceae</taxon>
        <taxon>Neoarthrinium</taxon>
    </lineage>
</organism>
<feature type="compositionally biased region" description="Basic and acidic residues" evidence="6">
    <location>
        <begin position="399"/>
        <end position="408"/>
    </location>
</feature>
<accession>A0A9P9WWC2</accession>
<evidence type="ECO:0000259" key="8">
    <source>
        <dbReference type="Pfam" id="PF20684"/>
    </source>
</evidence>
<evidence type="ECO:0000256" key="7">
    <source>
        <dbReference type="SAM" id="Phobius"/>
    </source>
</evidence>
<evidence type="ECO:0000256" key="6">
    <source>
        <dbReference type="SAM" id="MobiDB-lite"/>
    </source>
</evidence>
<evidence type="ECO:0000256" key="5">
    <source>
        <dbReference type="ARBA" id="ARBA00038359"/>
    </source>
</evidence>
<evidence type="ECO:0000256" key="1">
    <source>
        <dbReference type="ARBA" id="ARBA00004141"/>
    </source>
</evidence>
<dbReference type="AlphaFoldDB" id="A0A9P9WWC2"/>
<dbReference type="Pfam" id="PF20684">
    <property type="entry name" value="Fung_rhodopsin"/>
    <property type="match status" value="1"/>
</dbReference>
<gene>
    <name evidence="9" type="ORF">JX265_002024</name>
</gene>
<comment type="caution">
    <text evidence="9">The sequence shown here is derived from an EMBL/GenBank/DDBJ whole genome shotgun (WGS) entry which is preliminary data.</text>
</comment>
<sequence>MADGIVTRGPQLAAVDYTFAVLAFVTISMRCGVRVFIVRSFGLDDWLMLLAAGFFILYCSFSITGVSYGTGRHEYELPQPDVATARMFWWLCYLMYCMTMILSKVSIGCLLLRVAAKKMHTWIIYGAMVITVVTCMAFFLVTVCQCQPVSFFWNKAQHGSCVSNEVIIGLAYLYSSCSVITDFTFALLPAWIIVGLQLKRRTKIALIPLMAMGCVASGAVVVRFAYLPRFRDPDFLWATVDIAIWSTVEQGLAVAAGSLATLRPLIKLVGWKLGLTTGPSAFGTSSYGKMGTYGNSQTGTGQLSSRRRGSQGAVDALRLDTLQEENGRKTPALSRYQGAYEVSCHTGTRNSSARMMDFPDAISHGKTYEVSSEYIGSPTAAAREQKELPRPPTDPKSPQWREKGRLDSSDSIEVLRSAPSRDTIDGNGQTFPRSFLTTDSDSSR</sequence>
<keyword evidence="3 7" id="KW-1133">Transmembrane helix</keyword>
<dbReference type="GO" id="GO:0016020">
    <property type="term" value="C:membrane"/>
    <property type="evidence" value="ECO:0007669"/>
    <property type="project" value="UniProtKB-SubCell"/>
</dbReference>
<feature type="transmembrane region" description="Helical" evidence="7">
    <location>
        <begin position="206"/>
        <end position="226"/>
    </location>
</feature>
<keyword evidence="10" id="KW-1185">Reference proteome</keyword>
<feature type="region of interest" description="Disordered" evidence="6">
    <location>
        <begin position="380"/>
        <end position="444"/>
    </location>
</feature>